<dbReference type="InterPro" id="IPR048254">
    <property type="entry name" value="CDP_ALCOHOL_P_TRANSF_CS"/>
</dbReference>
<dbReference type="PROSITE" id="PS00379">
    <property type="entry name" value="CDP_ALCOHOL_P_TRANSF"/>
    <property type="match status" value="1"/>
</dbReference>
<comment type="caution">
    <text evidence="10">The sequence shown here is derived from an EMBL/GenBank/DDBJ whole genome shotgun (WGS) entry which is preliminary data.</text>
</comment>
<dbReference type="VEuPathDB" id="FungiDB:VP01_96g7"/>
<dbReference type="STRING" id="27349.A0A0L6U5Z8"/>
<dbReference type="PANTHER" id="PTHR15362">
    <property type="entry name" value="PHOSPHATIDYLINOSITOL SYNTHASE"/>
    <property type="match status" value="1"/>
</dbReference>
<dbReference type="InterPro" id="IPR043130">
    <property type="entry name" value="CDP-OH_PTrfase_TM_dom"/>
</dbReference>
<dbReference type="PANTHER" id="PTHR15362:SF4">
    <property type="entry name" value="CDP-DIACYLGLYCEROL--INOSITOL 3-PHOSPHATIDYLTRANSFERASE"/>
    <property type="match status" value="1"/>
</dbReference>
<comment type="similarity">
    <text evidence="8">Belongs to the CDP-alcohol phosphatidyltransferase class-I family.</text>
</comment>
<dbReference type="InterPro" id="IPR000462">
    <property type="entry name" value="CDP-OH_P_trans"/>
</dbReference>
<keyword evidence="7" id="KW-1208">Phospholipid metabolism</keyword>
<evidence type="ECO:0000256" key="3">
    <source>
        <dbReference type="ARBA" id="ARBA00022692"/>
    </source>
</evidence>
<gene>
    <name evidence="10" type="ORF">VP01_96g7</name>
</gene>
<evidence type="ECO:0000256" key="4">
    <source>
        <dbReference type="ARBA" id="ARBA00022989"/>
    </source>
</evidence>
<keyword evidence="3" id="KW-0812">Transmembrane</keyword>
<evidence type="ECO:0000256" key="9">
    <source>
        <dbReference type="SAM" id="MobiDB-lite"/>
    </source>
</evidence>
<keyword evidence="4" id="KW-1133">Transmembrane helix</keyword>
<dbReference type="AlphaFoldDB" id="A0A0L6U5Z8"/>
<feature type="region of interest" description="Disordered" evidence="9">
    <location>
        <begin position="1"/>
        <end position="26"/>
    </location>
</feature>
<dbReference type="Pfam" id="PF01066">
    <property type="entry name" value="CDP-OH_P_transf"/>
    <property type="match status" value="1"/>
</dbReference>
<organism evidence="10 11">
    <name type="scientific">Puccinia sorghi</name>
    <dbReference type="NCBI Taxonomy" id="27349"/>
    <lineage>
        <taxon>Eukaryota</taxon>
        <taxon>Fungi</taxon>
        <taxon>Dikarya</taxon>
        <taxon>Basidiomycota</taxon>
        <taxon>Pucciniomycotina</taxon>
        <taxon>Pucciniomycetes</taxon>
        <taxon>Pucciniales</taxon>
        <taxon>Pucciniaceae</taxon>
        <taxon>Puccinia</taxon>
    </lineage>
</organism>
<accession>A0A0L6U5Z8</accession>
<evidence type="ECO:0008006" key="12">
    <source>
        <dbReference type="Google" id="ProtNLM"/>
    </source>
</evidence>
<comment type="subcellular location">
    <subcellularLocation>
        <location evidence="1">Membrane</location>
        <topology evidence="1">Multi-pass membrane protein</topology>
    </subcellularLocation>
</comment>
<dbReference type="Gene3D" id="1.20.120.1760">
    <property type="match status" value="1"/>
</dbReference>
<dbReference type="GO" id="GO:0005794">
    <property type="term" value="C:Golgi apparatus"/>
    <property type="evidence" value="ECO:0007669"/>
    <property type="project" value="TreeGrafter"/>
</dbReference>
<sequence length="295" mass="33055">MTTTSNASSSRTQNAHQEHHHRPDNLPSVSGENVFLFLPNLIGIPQAEKKTGCVLGERNLGYTRIVLAAVSLHFMSYHPIYCTIAYIISQLLDAVDGQVARMLGQTSKFGAVLDMVTDRCTTSCLLCFLSSVYPKWAIMFQSLIALDFASHYIHMYSSMVAGSKSHKTVSKKQSRILHSYYTNSNTLFLFCAGNELFFVCLYLAHWYDQPLLTGRSNYMGTTTLPTFPSWTSTTATTTTMTRIAHSITLPQLIALLTFPICAGKQIINLVQFWKASKSIVESDLEDRWKARQKQA</sequence>
<reference evidence="10 11" key="1">
    <citation type="submission" date="2015-08" db="EMBL/GenBank/DDBJ databases">
        <title>Next Generation Sequencing and Analysis of the Genome of Puccinia sorghi L Schw, the Causal Agent of Maize Common Rust.</title>
        <authorList>
            <person name="Rochi L."/>
            <person name="Burguener G."/>
            <person name="Darino M."/>
            <person name="Turjanski A."/>
            <person name="Kreff E."/>
            <person name="Dieguez M.J."/>
            <person name="Sacco F."/>
        </authorList>
    </citation>
    <scope>NUCLEOTIDE SEQUENCE [LARGE SCALE GENOMIC DNA]</scope>
    <source>
        <strain evidence="10 11">RO10H11247</strain>
    </source>
</reference>
<evidence type="ECO:0000256" key="2">
    <source>
        <dbReference type="ARBA" id="ARBA00022679"/>
    </source>
</evidence>
<evidence type="ECO:0000256" key="5">
    <source>
        <dbReference type="ARBA" id="ARBA00023098"/>
    </source>
</evidence>
<dbReference type="EMBL" id="LAVV01015381">
    <property type="protein sequence ID" value="KNZ43931.1"/>
    <property type="molecule type" value="Genomic_DNA"/>
</dbReference>
<dbReference type="GO" id="GO:0006661">
    <property type="term" value="P:phosphatidylinositol biosynthetic process"/>
    <property type="evidence" value="ECO:0007669"/>
    <property type="project" value="TreeGrafter"/>
</dbReference>
<dbReference type="GO" id="GO:0016020">
    <property type="term" value="C:membrane"/>
    <property type="evidence" value="ECO:0007669"/>
    <property type="project" value="UniProtKB-SubCell"/>
</dbReference>
<dbReference type="Proteomes" id="UP000037035">
    <property type="component" value="Unassembled WGS sequence"/>
</dbReference>
<dbReference type="GO" id="GO:0003881">
    <property type="term" value="F:CDP-diacylglycerol-inositol 3-phosphatidyltransferase activity"/>
    <property type="evidence" value="ECO:0007669"/>
    <property type="project" value="TreeGrafter"/>
</dbReference>
<evidence type="ECO:0000256" key="6">
    <source>
        <dbReference type="ARBA" id="ARBA00023136"/>
    </source>
</evidence>
<dbReference type="OrthoDB" id="10251079at2759"/>
<evidence type="ECO:0000256" key="8">
    <source>
        <dbReference type="RuleBase" id="RU003750"/>
    </source>
</evidence>
<keyword evidence="2 8" id="KW-0808">Transferase</keyword>
<proteinExistence type="inferred from homology"/>
<evidence type="ECO:0000313" key="10">
    <source>
        <dbReference type="EMBL" id="KNZ43931.1"/>
    </source>
</evidence>
<keyword evidence="6" id="KW-0472">Membrane</keyword>
<keyword evidence="11" id="KW-1185">Reference proteome</keyword>
<name>A0A0L6U5Z8_9BASI</name>
<feature type="compositionally biased region" description="Polar residues" evidence="9">
    <location>
        <begin position="1"/>
        <end position="15"/>
    </location>
</feature>
<evidence type="ECO:0000256" key="1">
    <source>
        <dbReference type="ARBA" id="ARBA00004141"/>
    </source>
</evidence>
<evidence type="ECO:0000256" key="7">
    <source>
        <dbReference type="ARBA" id="ARBA00023264"/>
    </source>
</evidence>
<evidence type="ECO:0000313" key="11">
    <source>
        <dbReference type="Proteomes" id="UP000037035"/>
    </source>
</evidence>
<protein>
    <recommendedName>
        <fullName evidence="12">CDP-diacylglycerol--inositol 3-phosphatidyltransferase</fullName>
    </recommendedName>
</protein>
<keyword evidence="5" id="KW-0443">Lipid metabolism</keyword>